<dbReference type="GO" id="GO:0008574">
    <property type="term" value="F:plus-end-directed microtubule motor activity"/>
    <property type="evidence" value="ECO:0007669"/>
    <property type="project" value="TreeGrafter"/>
</dbReference>
<dbReference type="SUPFAM" id="SSF52540">
    <property type="entry name" value="P-loop containing nucleoside triphosphate hydrolases"/>
    <property type="match status" value="1"/>
</dbReference>
<feature type="compositionally biased region" description="Basic and acidic residues" evidence="15">
    <location>
        <begin position="899"/>
        <end position="926"/>
    </location>
</feature>
<evidence type="ECO:0000313" key="18">
    <source>
        <dbReference type="Proteomes" id="UP001176961"/>
    </source>
</evidence>
<dbReference type="AlphaFoldDB" id="A0AA36MAT9"/>
<dbReference type="EMBL" id="CATQJL010000316">
    <property type="protein sequence ID" value="CAJ0605166.1"/>
    <property type="molecule type" value="Genomic_DNA"/>
</dbReference>
<evidence type="ECO:0000256" key="6">
    <source>
        <dbReference type="ARBA" id="ARBA00022776"/>
    </source>
</evidence>
<evidence type="ECO:0000256" key="12">
    <source>
        <dbReference type="PROSITE-ProRule" id="PRU00283"/>
    </source>
</evidence>
<dbReference type="FunFam" id="3.40.850.10:FF:000051">
    <property type="entry name" value="Kinesin-like protein bimC"/>
    <property type="match status" value="1"/>
</dbReference>
<keyword evidence="10" id="KW-0206">Cytoskeleton</keyword>
<evidence type="ECO:0000259" key="16">
    <source>
        <dbReference type="PROSITE" id="PS50067"/>
    </source>
</evidence>
<dbReference type="GO" id="GO:0008017">
    <property type="term" value="F:microtubule binding"/>
    <property type="evidence" value="ECO:0007669"/>
    <property type="project" value="InterPro"/>
</dbReference>
<dbReference type="PANTHER" id="PTHR47970:SF12">
    <property type="entry name" value="KINESIN FAMILY MEMBER 11"/>
    <property type="match status" value="1"/>
</dbReference>
<dbReference type="GO" id="GO:0051301">
    <property type="term" value="P:cell division"/>
    <property type="evidence" value="ECO:0007669"/>
    <property type="project" value="UniProtKB-KW"/>
</dbReference>
<feature type="compositionally biased region" description="Basic and acidic residues" evidence="15">
    <location>
        <begin position="552"/>
        <end position="572"/>
    </location>
</feature>
<dbReference type="InterPro" id="IPR019821">
    <property type="entry name" value="Kinesin_motor_CS"/>
</dbReference>
<keyword evidence="7 12" id="KW-0067">ATP-binding</keyword>
<dbReference type="PANTHER" id="PTHR47970">
    <property type="entry name" value="KINESIN-LIKE PROTEIN KIF11"/>
    <property type="match status" value="1"/>
</dbReference>
<evidence type="ECO:0000256" key="8">
    <source>
        <dbReference type="ARBA" id="ARBA00023054"/>
    </source>
</evidence>
<evidence type="ECO:0000256" key="7">
    <source>
        <dbReference type="ARBA" id="ARBA00022840"/>
    </source>
</evidence>
<dbReference type="PROSITE" id="PS00411">
    <property type="entry name" value="KINESIN_MOTOR_1"/>
    <property type="match status" value="1"/>
</dbReference>
<dbReference type="GO" id="GO:0005876">
    <property type="term" value="C:spindle microtubule"/>
    <property type="evidence" value="ECO:0007669"/>
    <property type="project" value="TreeGrafter"/>
</dbReference>
<dbReference type="GO" id="GO:0005524">
    <property type="term" value="F:ATP binding"/>
    <property type="evidence" value="ECO:0007669"/>
    <property type="project" value="UniProtKB-UniRule"/>
</dbReference>
<feature type="region of interest" description="Disordered" evidence="15">
    <location>
        <begin position="944"/>
        <end position="973"/>
    </location>
</feature>
<organism evidence="17 18">
    <name type="scientific">Cylicocyclus nassatus</name>
    <name type="common">Nematode worm</name>
    <dbReference type="NCBI Taxonomy" id="53992"/>
    <lineage>
        <taxon>Eukaryota</taxon>
        <taxon>Metazoa</taxon>
        <taxon>Ecdysozoa</taxon>
        <taxon>Nematoda</taxon>
        <taxon>Chromadorea</taxon>
        <taxon>Rhabditida</taxon>
        <taxon>Rhabditina</taxon>
        <taxon>Rhabditomorpha</taxon>
        <taxon>Strongyloidea</taxon>
        <taxon>Strongylidae</taxon>
        <taxon>Cylicocyclus</taxon>
    </lineage>
</organism>
<dbReference type="GO" id="GO:0090307">
    <property type="term" value="P:mitotic spindle assembly"/>
    <property type="evidence" value="ECO:0007669"/>
    <property type="project" value="TreeGrafter"/>
</dbReference>
<dbReference type="InterPro" id="IPR001752">
    <property type="entry name" value="Kinesin_motor_dom"/>
</dbReference>
<feature type="coiled-coil region" evidence="14">
    <location>
        <begin position="360"/>
        <end position="459"/>
    </location>
</feature>
<evidence type="ECO:0000256" key="13">
    <source>
        <dbReference type="RuleBase" id="RU000394"/>
    </source>
</evidence>
<keyword evidence="6" id="KW-0498">Mitosis</keyword>
<dbReference type="GO" id="GO:0051231">
    <property type="term" value="P:spindle elongation"/>
    <property type="evidence" value="ECO:0007669"/>
    <property type="project" value="TreeGrafter"/>
</dbReference>
<feature type="binding site" evidence="12">
    <location>
        <begin position="91"/>
        <end position="98"/>
    </location>
    <ligand>
        <name>ATP</name>
        <dbReference type="ChEBI" id="CHEBI:30616"/>
    </ligand>
</feature>
<dbReference type="InterPro" id="IPR036961">
    <property type="entry name" value="Kinesin_motor_dom_sf"/>
</dbReference>
<keyword evidence="18" id="KW-1185">Reference proteome</keyword>
<dbReference type="GO" id="GO:0072686">
    <property type="term" value="C:mitotic spindle"/>
    <property type="evidence" value="ECO:0007669"/>
    <property type="project" value="TreeGrafter"/>
</dbReference>
<name>A0AA36MAT9_CYLNA</name>
<keyword evidence="5 12" id="KW-0547">Nucleotide-binding</keyword>
<evidence type="ECO:0000256" key="11">
    <source>
        <dbReference type="ARBA" id="ARBA00023306"/>
    </source>
</evidence>
<dbReference type="PROSITE" id="PS50067">
    <property type="entry name" value="KINESIN_MOTOR_2"/>
    <property type="match status" value="1"/>
</dbReference>
<evidence type="ECO:0000256" key="3">
    <source>
        <dbReference type="ARBA" id="ARBA00022618"/>
    </source>
</evidence>
<gene>
    <name evidence="17" type="ORF">CYNAS_LOCUS17149</name>
</gene>
<dbReference type="Pfam" id="PF00225">
    <property type="entry name" value="Kinesin"/>
    <property type="match status" value="1"/>
</dbReference>
<dbReference type="Proteomes" id="UP001176961">
    <property type="component" value="Unassembled WGS sequence"/>
</dbReference>
<keyword evidence="2" id="KW-0963">Cytoplasm</keyword>
<evidence type="ECO:0000256" key="2">
    <source>
        <dbReference type="ARBA" id="ARBA00022490"/>
    </source>
</evidence>
<comment type="caution">
    <text evidence="17">The sequence shown here is derived from an EMBL/GenBank/DDBJ whole genome shotgun (WGS) entry which is preliminary data.</text>
</comment>
<dbReference type="InterPro" id="IPR027417">
    <property type="entry name" value="P-loop_NTPase"/>
</dbReference>
<evidence type="ECO:0000256" key="4">
    <source>
        <dbReference type="ARBA" id="ARBA00022701"/>
    </source>
</evidence>
<reference evidence="17" key="1">
    <citation type="submission" date="2023-07" db="EMBL/GenBank/DDBJ databases">
        <authorList>
            <consortium name="CYATHOMIX"/>
        </authorList>
    </citation>
    <scope>NUCLEOTIDE SEQUENCE</scope>
    <source>
        <strain evidence="17">N/A</strain>
    </source>
</reference>
<feature type="domain" description="Kinesin motor" evidence="16">
    <location>
        <begin position="12"/>
        <end position="344"/>
    </location>
</feature>
<keyword evidence="9 12" id="KW-0505">Motor protein</keyword>
<comment type="similarity">
    <text evidence="12 13">Belongs to the TRAFAC class myosin-kinesin ATPase superfamily. Kinesin family.</text>
</comment>
<evidence type="ECO:0000256" key="15">
    <source>
        <dbReference type="SAM" id="MobiDB-lite"/>
    </source>
</evidence>
<dbReference type="GO" id="GO:0007018">
    <property type="term" value="P:microtubule-based movement"/>
    <property type="evidence" value="ECO:0007669"/>
    <property type="project" value="InterPro"/>
</dbReference>
<dbReference type="PRINTS" id="PR00380">
    <property type="entry name" value="KINESINHEAVY"/>
</dbReference>
<keyword evidence="4 13" id="KW-0493">Microtubule</keyword>
<keyword evidence="8 14" id="KW-0175">Coiled coil</keyword>
<evidence type="ECO:0000256" key="9">
    <source>
        <dbReference type="ARBA" id="ARBA00023175"/>
    </source>
</evidence>
<sequence length="973" mass="110739">MSTHKKVESKINVRVAVRVRPINDGEKAEGAKSIVKLDDKKLTVTCKNKIFSSFDKVYGPNTTQERIYADMVSSQVERVLAGYNCTLFAYGQTGTGKTYTMEGGSGKYDSYQEDPTTGIIPRAVEHIFEELAKSSTEEYSVRISYLELYNEELYDLLAPTSDDRERLRIFDDPSKKGVVVISGAEEIPVRDRAEVYRLLKRGAEKRTTAATLMNMNSSRSHSIFTVSVVIRENTASGEELVKQGKLNLVDLAGSEHIGRSGAEGKRAKEAGNINQSLLTLGRVITALTSSAPHVPYRESKLTRLLQDSLGGATITSIIATLSPASTNYEETISTLEYAARAKSIKNHPECNQKVSRKALFKEYNDEIERLRRDLRTAREKNGIFLSQESYEGMEKEIAAKTEQLNELEGQLDAAIGRLQKFIEDQEIMDEQYRELYHRNKRLELKLQQRVDELDDVKKNLAVTTDRFNATKDAFDDIHKVAKKLSKELRMTREVVYDQQLEIQDWWNKEESLLDLISQNRELVEAIHEKVKPEVTDCCALLTAYSKACKENRDRYSEERERNDSKMSDHLENSKSCVSKADELQQRKLLESEKLTQTYIHQIIALSNESESNVREKMTSQVFGLQALAKTVLLFFENMMNEAKSLSEVFKELRKSSEFMLEQRRKIIEEDRCKRLNAINALRVQREKTSEINALARAIIEKCSEHESAIMEITDNMESDAQENLQEHLAQIETWSSEYQGQEGVALEALSSLQFTHEKAGPAVREGSSSICAALEDTRTTTVEINESLKKNAAEFEQALTSTNIAGYEEARSILDSIDRLCDELKCIKDETKKDEEQYGTQQAKREQTLVQDMRDRLGVINKDFTEMVEEHWLHPQKSGDTPAKKRRNIAEDDQIPTVPKKEAILKEKGYEEETPKKSRSRTRESLLEVQNVFLSPDTLAAKRKARLEDISEESSVTGSRYERSRSDAENAQN</sequence>
<dbReference type="SMART" id="SM00129">
    <property type="entry name" value="KISc"/>
    <property type="match status" value="1"/>
</dbReference>
<dbReference type="Gene3D" id="3.40.850.10">
    <property type="entry name" value="Kinesin motor domain"/>
    <property type="match status" value="1"/>
</dbReference>
<dbReference type="GO" id="GO:0005634">
    <property type="term" value="C:nucleus"/>
    <property type="evidence" value="ECO:0007669"/>
    <property type="project" value="TreeGrafter"/>
</dbReference>
<protein>
    <recommendedName>
        <fullName evidence="13">Kinesin-like protein</fullName>
    </recommendedName>
</protein>
<accession>A0AA36MAT9</accession>
<feature type="region of interest" description="Disordered" evidence="15">
    <location>
        <begin position="552"/>
        <end position="575"/>
    </location>
</feature>
<comment type="subcellular location">
    <subcellularLocation>
        <location evidence="1">Cytoplasm</location>
        <location evidence="1">Cytoskeleton</location>
    </subcellularLocation>
</comment>
<evidence type="ECO:0000256" key="14">
    <source>
        <dbReference type="SAM" id="Coils"/>
    </source>
</evidence>
<proteinExistence type="inferred from homology"/>
<evidence type="ECO:0000256" key="10">
    <source>
        <dbReference type="ARBA" id="ARBA00023212"/>
    </source>
</evidence>
<evidence type="ECO:0000313" key="17">
    <source>
        <dbReference type="EMBL" id="CAJ0605166.1"/>
    </source>
</evidence>
<keyword evidence="11" id="KW-0131">Cell cycle</keyword>
<keyword evidence="3" id="KW-0132">Cell division</keyword>
<feature type="region of interest" description="Disordered" evidence="15">
    <location>
        <begin position="874"/>
        <end position="927"/>
    </location>
</feature>
<evidence type="ECO:0000256" key="5">
    <source>
        <dbReference type="ARBA" id="ARBA00022741"/>
    </source>
</evidence>
<feature type="compositionally biased region" description="Basic and acidic residues" evidence="15">
    <location>
        <begin position="960"/>
        <end position="973"/>
    </location>
</feature>
<dbReference type="InterPro" id="IPR047149">
    <property type="entry name" value="KIF11-like"/>
</dbReference>
<evidence type="ECO:0000256" key="1">
    <source>
        <dbReference type="ARBA" id="ARBA00004245"/>
    </source>
</evidence>